<name>A0AA41S201_PAPNU</name>
<evidence type="ECO:0000259" key="1">
    <source>
        <dbReference type="Pfam" id="PF14577"/>
    </source>
</evidence>
<dbReference type="AlphaFoldDB" id="A0AA41S201"/>
<evidence type="ECO:0000313" key="3">
    <source>
        <dbReference type="Proteomes" id="UP001177140"/>
    </source>
</evidence>
<evidence type="ECO:0000313" key="2">
    <source>
        <dbReference type="EMBL" id="MCL7031644.1"/>
    </source>
</evidence>
<dbReference type="PANTHER" id="PTHR33232">
    <property type="entry name" value="PROTEIN SIEVE ELEMENT OCCLUSION B-LIKE"/>
    <property type="match status" value="1"/>
</dbReference>
<keyword evidence="3" id="KW-1185">Reference proteome</keyword>
<reference evidence="2" key="1">
    <citation type="submission" date="2022-03" db="EMBL/GenBank/DDBJ databases">
        <title>A functionally conserved STORR gene fusion in Papaver species that diverged 16.8 million years ago.</title>
        <authorList>
            <person name="Catania T."/>
        </authorList>
    </citation>
    <scope>NUCLEOTIDE SEQUENCE</scope>
    <source>
        <strain evidence="2">S-191538</strain>
    </source>
</reference>
<protein>
    <recommendedName>
        <fullName evidence="1">Sieve element occlusion C-terminal domain-containing protein</fullName>
    </recommendedName>
</protein>
<dbReference type="Pfam" id="PF14577">
    <property type="entry name" value="SEO_C"/>
    <property type="match status" value="1"/>
</dbReference>
<accession>A0AA41S201</accession>
<dbReference type="PANTHER" id="PTHR33232:SF20">
    <property type="entry name" value="PROTEIN SIEVE ELEMENT OCCLUSION B-LIKE"/>
    <property type="match status" value="1"/>
</dbReference>
<gene>
    <name evidence="2" type="ORF">MKW94_022230</name>
</gene>
<dbReference type="EMBL" id="JAJJMA010114280">
    <property type="protein sequence ID" value="MCL7031644.1"/>
    <property type="molecule type" value="Genomic_DNA"/>
</dbReference>
<dbReference type="InterPro" id="IPR027944">
    <property type="entry name" value="SEO_C"/>
</dbReference>
<dbReference type="GO" id="GO:0010088">
    <property type="term" value="P:phloem development"/>
    <property type="evidence" value="ECO:0007669"/>
    <property type="project" value="InterPro"/>
</dbReference>
<proteinExistence type="predicted"/>
<dbReference type="Proteomes" id="UP001177140">
    <property type="component" value="Unassembled WGS sequence"/>
</dbReference>
<feature type="domain" description="Sieve element occlusion C-terminal" evidence="1">
    <location>
        <begin position="1"/>
        <end position="208"/>
    </location>
</feature>
<comment type="caution">
    <text evidence="2">The sequence shown here is derived from an EMBL/GenBank/DDBJ whole genome shotgun (WGS) entry which is preliminary data.</text>
</comment>
<dbReference type="InterPro" id="IPR039299">
    <property type="entry name" value="SEOA"/>
</dbReference>
<organism evidence="2 3">
    <name type="scientific">Papaver nudicaule</name>
    <name type="common">Iceland poppy</name>
    <dbReference type="NCBI Taxonomy" id="74823"/>
    <lineage>
        <taxon>Eukaryota</taxon>
        <taxon>Viridiplantae</taxon>
        <taxon>Streptophyta</taxon>
        <taxon>Embryophyta</taxon>
        <taxon>Tracheophyta</taxon>
        <taxon>Spermatophyta</taxon>
        <taxon>Magnoliopsida</taxon>
        <taxon>Ranunculales</taxon>
        <taxon>Papaveraceae</taxon>
        <taxon>Papaveroideae</taxon>
        <taxon>Papaver</taxon>
    </lineage>
</organism>
<sequence>MEFIVNGIDPTVLEWIRDDKFVCLYGGEDIDWVRKFATTMQHVVQESKINLEMLYVGKSNPKEQRLSHCWQDPMSIWFFWDRLESMWYSKLQHSHTINNDPMMREITTMLTLDGSNDGWAILTKGSGEMVKAHGSKMLEVLAEFNEWKTNVEQQGFVQAIVRALDSYSSPEHCSCLVLPGMTLGKTHELSCTECGRPMELYTLYRCCT</sequence>